<organism evidence="1 2">
    <name type="scientific">Goodea atripinnis</name>
    <dbReference type="NCBI Taxonomy" id="208336"/>
    <lineage>
        <taxon>Eukaryota</taxon>
        <taxon>Metazoa</taxon>
        <taxon>Chordata</taxon>
        <taxon>Craniata</taxon>
        <taxon>Vertebrata</taxon>
        <taxon>Euteleostomi</taxon>
        <taxon>Actinopterygii</taxon>
        <taxon>Neopterygii</taxon>
        <taxon>Teleostei</taxon>
        <taxon>Neoteleostei</taxon>
        <taxon>Acanthomorphata</taxon>
        <taxon>Ovalentaria</taxon>
        <taxon>Atherinomorphae</taxon>
        <taxon>Cyprinodontiformes</taxon>
        <taxon>Goodeidae</taxon>
        <taxon>Goodea</taxon>
    </lineage>
</organism>
<comment type="caution">
    <text evidence="1">The sequence shown here is derived from an EMBL/GenBank/DDBJ whole genome shotgun (WGS) entry which is preliminary data.</text>
</comment>
<protein>
    <submittedName>
        <fullName evidence="1">Uncharacterized protein</fullName>
    </submittedName>
</protein>
<gene>
    <name evidence="1" type="ORF">GOODEAATRI_028238</name>
</gene>
<evidence type="ECO:0000313" key="1">
    <source>
        <dbReference type="EMBL" id="MEQ2183016.1"/>
    </source>
</evidence>
<proteinExistence type="predicted"/>
<name>A0ABV0PHQ4_9TELE</name>
<sequence length="102" mass="11461">MHEPPQLTPLDVKEQWLYCPATLQRKLISAACIQNLVLSVMTIGDLHPSGFTHSCEPPQCMLWVLARGGQQDHVICKKKRQNPLVPKPDPLWPLAGPRNPVH</sequence>
<evidence type="ECO:0000313" key="2">
    <source>
        <dbReference type="Proteomes" id="UP001476798"/>
    </source>
</evidence>
<accession>A0ABV0PHQ4</accession>
<reference evidence="1 2" key="1">
    <citation type="submission" date="2021-06" db="EMBL/GenBank/DDBJ databases">
        <authorList>
            <person name="Palmer J.M."/>
        </authorList>
    </citation>
    <scope>NUCLEOTIDE SEQUENCE [LARGE SCALE GENOMIC DNA]</scope>
    <source>
        <strain evidence="1 2">GA_2019</strain>
        <tissue evidence="1">Muscle</tissue>
    </source>
</reference>
<keyword evidence="2" id="KW-1185">Reference proteome</keyword>
<dbReference type="EMBL" id="JAHRIO010073840">
    <property type="protein sequence ID" value="MEQ2183016.1"/>
    <property type="molecule type" value="Genomic_DNA"/>
</dbReference>
<dbReference type="Proteomes" id="UP001476798">
    <property type="component" value="Unassembled WGS sequence"/>
</dbReference>